<keyword evidence="5" id="KW-0479">Metal-binding</keyword>
<evidence type="ECO:0000256" key="3">
    <source>
        <dbReference type="ARBA" id="ARBA00009595"/>
    </source>
</evidence>
<gene>
    <name evidence="11" type="ORF">SAMN02799615_01933</name>
</gene>
<keyword evidence="6" id="KW-0378">Hydrolase</keyword>
<keyword evidence="12" id="KW-1185">Reference proteome</keyword>
<dbReference type="GO" id="GO:0019677">
    <property type="term" value="P:NAD+ catabolic process"/>
    <property type="evidence" value="ECO:0007669"/>
    <property type="project" value="TreeGrafter"/>
</dbReference>
<feature type="domain" description="Nudix hydrolase" evidence="10">
    <location>
        <begin position="174"/>
        <end position="297"/>
    </location>
</feature>
<dbReference type="InterPro" id="IPR050241">
    <property type="entry name" value="NAD-cap_RNA_hydrolase_NudC"/>
</dbReference>
<dbReference type="PROSITE" id="PS00893">
    <property type="entry name" value="NUDIX_BOX"/>
    <property type="match status" value="1"/>
</dbReference>
<evidence type="ECO:0000256" key="5">
    <source>
        <dbReference type="ARBA" id="ARBA00022723"/>
    </source>
</evidence>
<dbReference type="RefSeq" id="WP_026635331.1">
    <property type="nucleotide sequence ID" value="NZ_FONH01000005.1"/>
</dbReference>
<dbReference type="STRING" id="500610.SAMN02799615_01933"/>
<evidence type="ECO:0000256" key="4">
    <source>
        <dbReference type="ARBA" id="ARBA00012381"/>
    </source>
</evidence>
<dbReference type="PROSITE" id="PS51462">
    <property type="entry name" value="NUDIX"/>
    <property type="match status" value="1"/>
</dbReference>
<evidence type="ECO:0000256" key="6">
    <source>
        <dbReference type="ARBA" id="ARBA00022801"/>
    </source>
</evidence>
<dbReference type="InterPro" id="IPR000086">
    <property type="entry name" value="NUDIX_hydrolase_dom"/>
</dbReference>
<evidence type="ECO:0000256" key="8">
    <source>
        <dbReference type="ARBA" id="ARBA00023027"/>
    </source>
</evidence>
<protein>
    <recommendedName>
        <fullName evidence="4">NAD(+) diphosphatase</fullName>
        <ecNumber evidence="4">3.6.1.22</ecNumber>
    </recommendedName>
</protein>
<dbReference type="PANTHER" id="PTHR42904">
    <property type="entry name" value="NUDIX HYDROLASE, NUDC SUBFAMILY"/>
    <property type="match status" value="1"/>
</dbReference>
<dbReference type="Pfam" id="PF00293">
    <property type="entry name" value="NUDIX"/>
    <property type="match status" value="1"/>
</dbReference>
<evidence type="ECO:0000256" key="2">
    <source>
        <dbReference type="ARBA" id="ARBA00001947"/>
    </source>
</evidence>
<comment type="catalytic activity">
    <reaction evidence="9">
        <text>a 5'-end NAD(+)-phospho-ribonucleoside in mRNA + H2O = a 5'-end phospho-adenosine-phospho-ribonucleoside in mRNA + beta-nicotinamide D-ribonucleotide + 2 H(+)</text>
        <dbReference type="Rhea" id="RHEA:60876"/>
        <dbReference type="Rhea" id="RHEA-COMP:15698"/>
        <dbReference type="Rhea" id="RHEA-COMP:15719"/>
        <dbReference type="ChEBI" id="CHEBI:14649"/>
        <dbReference type="ChEBI" id="CHEBI:15377"/>
        <dbReference type="ChEBI" id="CHEBI:15378"/>
        <dbReference type="ChEBI" id="CHEBI:144029"/>
        <dbReference type="ChEBI" id="CHEBI:144051"/>
    </reaction>
    <physiologicalReaction direction="left-to-right" evidence="9">
        <dbReference type="Rhea" id="RHEA:60877"/>
    </physiologicalReaction>
</comment>
<dbReference type="Pfam" id="PF09296">
    <property type="entry name" value="NUDIX-like"/>
    <property type="match status" value="1"/>
</dbReference>
<evidence type="ECO:0000256" key="1">
    <source>
        <dbReference type="ARBA" id="ARBA00001946"/>
    </source>
</evidence>
<comment type="similarity">
    <text evidence="3">Belongs to the Nudix hydrolase family. NudC subfamily.</text>
</comment>
<dbReference type="CDD" id="cd03429">
    <property type="entry name" value="NUDIX_NADH_pyrophosphatase_Nudt13"/>
    <property type="match status" value="1"/>
</dbReference>
<evidence type="ECO:0000259" key="10">
    <source>
        <dbReference type="PROSITE" id="PS51462"/>
    </source>
</evidence>
<evidence type="ECO:0000313" key="12">
    <source>
        <dbReference type="Proteomes" id="UP000199477"/>
    </source>
</evidence>
<accession>A0A1I2EFU1</accession>
<dbReference type="SUPFAM" id="SSF55811">
    <property type="entry name" value="Nudix"/>
    <property type="match status" value="1"/>
</dbReference>
<dbReference type="InterPro" id="IPR015375">
    <property type="entry name" value="NADH_PPase-like_N"/>
</dbReference>
<keyword evidence="7" id="KW-0460">Magnesium</keyword>
<evidence type="ECO:0000256" key="9">
    <source>
        <dbReference type="ARBA" id="ARBA00023679"/>
    </source>
</evidence>
<dbReference type="GO" id="GO:0035529">
    <property type="term" value="F:NADH pyrophosphatase activity"/>
    <property type="evidence" value="ECO:0007669"/>
    <property type="project" value="TreeGrafter"/>
</dbReference>
<dbReference type="Proteomes" id="UP000199477">
    <property type="component" value="Unassembled WGS sequence"/>
</dbReference>
<keyword evidence="8" id="KW-0520">NAD</keyword>
<dbReference type="Pfam" id="PF09297">
    <property type="entry name" value="Zn_ribbon_NUD"/>
    <property type="match status" value="1"/>
</dbReference>
<sequence length="330" mass="36368">MDSKTLPRPNTFAGLSLILDRVAERREELAWVAEQGASAQARYLLLDGLGETWLRNGSDTLRWLDAAERERLLADVDASLLGFADGHPHFMLALDDVERAAALDSTLDARRASLRDAGLRLSADEAGLFAYAKGLAHWQRETRFCARCGSPLVLVASGHRAQCTNADCGRLHFPRTDAAIIVLVEHEGACLLGRQAGWPPGRYSTLAGFVEPGEALEDAVRREVAEESGVEVGEVYYHSSQPWPLPASLMVGFMARAISPAIRLRDDELEDARWFTPRQIVDGLNDGSFLPSPRLSVSYHLLAHWLQWRAGLDLDVLVEQARAQRAAPAR</sequence>
<comment type="cofactor">
    <cofactor evidence="2">
        <name>Zn(2+)</name>
        <dbReference type="ChEBI" id="CHEBI:29105"/>
    </cofactor>
</comment>
<dbReference type="GO" id="GO:0006742">
    <property type="term" value="P:NADP+ catabolic process"/>
    <property type="evidence" value="ECO:0007669"/>
    <property type="project" value="TreeGrafter"/>
</dbReference>
<dbReference type="Gene3D" id="3.90.79.10">
    <property type="entry name" value="Nucleoside Triphosphate Pyrophosphohydrolase"/>
    <property type="match status" value="1"/>
</dbReference>
<dbReference type="InterPro" id="IPR015376">
    <property type="entry name" value="Znr_NADH_PPase"/>
</dbReference>
<proteinExistence type="inferred from homology"/>
<dbReference type="Gene3D" id="3.90.79.20">
    <property type="match status" value="1"/>
</dbReference>
<dbReference type="GO" id="GO:0046872">
    <property type="term" value="F:metal ion binding"/>
    <property type="evidence" value="ECO:0007669"/>
    <property type="project" value="UniProtKB-KW"/>
</dbReference>
<dbReference type="PANTHER" id="PTHR42904:SF6">
    <property type="entry name" value="NAD-CAPPED RNA HYDROLASE NUDT12"/>
    <property type="match status" value="1"/>
</dbReference>
<dbReference type="InterPro" id="IPR049734">
    <property type="entry name" value="NudC-like_C"/>
</dbReference>
<dbReference type="InterPro" id="IPR015797">
    <property type="entry name" value="NUDIX_hydrolase-like_dom_sf"/>
</dbReference>
<dbReference type="NCBIfam" id="NF001299">
    <property type="entry name" value="PRK00241.1"/>
    <property type="match status" value="1"/>
</dbReference>
<dbReference type="EMBL" id="FONH01000005">
    <property type="protein sequence ID" value="SFE91553.1"/>
    <property type="molecule type" value="Genomic_DNA"/>
</dbReference>
<comment type="cofactor">
    <cofactor evidence="1">
        <name>Mg(2+)</name>
        <dbReference type="ChEBI" id="CHEBI:18420"/>
    </cofactor>
</comment>
<dbReference type="GO" id="GO:0005829">
    <property type="term" value="C:cytosol"/>
    <property type="evidence" value="ECO:0007669"/>
    <property type="project" value="TreeGrafter"/>
</dbReference>
<organism evidence="11 12">
    <name type="scientific">Dyella marensis</name>
    <dbReference type="NCBI Taxonomy" id="500610"/>
    <lineage>
        <taxon>Bacteria</taxon>
        <taxon>Pseudomonadati</taxon>
        <taxon>Pseudomonadota</taxon>
        <taxon>Gammaproteobacteria</taxon>
        <taxon>Lysobacterales</taxon>
        <taxon>Rhodanobacteraceae</taxon>
        <taxon>Dyella</taxon>
    </lineage>
</organism>
<dbReference type="EC" id="3.6.1.22" evidence="4"/>
<name>A0A1I2EFU1_9GAMM</name>
<reference evidence="12" key="1">
    <citation type="submission" date="2016-10" db="EMBL/GenBank/DDBJ databases">
        <authorList>
            <person name="Varghese N."/>
            <person name="Submissions S."/>
        </authorList>
    </citation>
    <scope>NUCLEOTIDE SEQUENCE [LARGE SCALE GENOMIC DNA]</scope>
    <source>
        <strain evidence="12">UNC178MFTsu3.1</strain>
    </source>
</reference>
<evidence type="ECO:0000313" key="11">
    <source>
        <dbReference type="EMBL" id="SFE91553.1"/>
    </source>
</evidence>
<evidence type="ECO:0000256" key="7">
    <source>
        <dbReference type="ARBA" id="ARBA00022842"/>
    </source>
</evidence>
<dbReference type="InterPro" id="IPR020084">
    <property type="entry name" value="NUDIX_hydrolase_CS"/>
</dbReference>
<dbReference type="AlphaFoldDB" id="A0A1I2EFU1"/>